<dbReference type="RefSeq" id="WP_012876560.1">
    <property type="nucleotide sequence ID" value="NC_013526.1"/>
</dbReference>
<dbReference type="HOGENOM" id="CLU_046519_0_1_0"/>
<dbReference type="KEGG" id="ttr:Tter_2641"/>
<name>D1CIF8_THET1</name>
<proteinExistence type="predicted"/>
<accession>D1CIF8</accession>
<dbReference type="InterPro" id="IPR036520">
    <property type="entry name" value="UPF0759_sf"/>
</dbReference>
<protein>
    <recommendedName>
        <fullName evidence="3">DUF72 domain-containing protein</fullName>
    </recommendedName>
</protein>
<dbReference type="SUPFAM" id="SSF117396">
    <property type="entry name" value="TM1631-like"/>
    <property type="match status" value="1"/>
</dbReference>
<gene>
    <name evidence="1" type="ordered locus">Tter_2641</name>
</gene>
<evidence type="ECO:0008006" key="3">
    <source>
        <dbReference type="Google" id="ProtNLM"/>
    </source>
</evidence>
<dbReference type="Gene3D" id="3.20.20.410">
    <property type="entry name" value="Protein of unknown function UPF0759"/>
    <property type="match status" value="1"/>
</dbReference>
<keyword evidence="2" id="KW-1185">Reference proteome</keyword>
<dbReference type="Proteomes" id="UP000000323">
    <property type="component" value="Chromosome 2"/>
</dbReference>
<dbReference type="PANTHER" id="PTHR30348:SF4">
    <property type="entry name" value="DUF72 DOMAIN-CONTAINING PROTEIN"/>
    <property type="match status" value="1"/>
</dbReference>
<evidence type="ECO:0000313" key="1">
    <source>
        <dbReference type="EMBL" id="ACZ43529.1"/>
    </source>
</evidence>
<sequence length="241" mass="28288">MGTPYVGTSGYVYRDWRGRFYPQSLPQREWLGFYAERFDTVEINATFYGRFSRGVFERWGESTPERFRFALKGPRLITHVRRLREVEAPLEAFLFGARGLGSKLGVVLWQFPASMRADEEHVERLAAFCRLLPRGLRYAFEFRHDSWLAEGALEPLRALEASLVLNDSPHLPSWRIEMGGFTYIRMHGPGELYASRYTEEQLRSWADWIRERLRERDVYVYFNNDVRAYAVENAATLRGLL</sequence>
<reference evidence="2" key="1">
    <citation type="journal article" date="2010" name="Stand. Genomic Sci.">
        <title>Complete genome sequence of 'Thermobaculum terrenum' type strain (YNP1).</title>
        <authorList>
            <person name="Kiss H."/>
            <person name="Cleland D."/>
            <person name="Lapidus A."/>
            <person name="Lucas S."/>
            <person name="Glavina Del Rio T."/>
            <person name="Nolan M."/>
            <person name="Tice H."/>
            <person name="Han C."/>
            <person name="Goodwin L."/>
            <person name="Pitluck S."/>
            <person name="Liolios K."/>
            <person name="Ivanova N."/>
            <person name="Mavromatis K."/>
            <person name="Ovchinnikova G."/>
            <person name="Pati A."/>
            <person name="Chen A."/>
            <person name="Palaniappan K."/>
            <person name="Land M."/>
            <person name="Hauser L."/>
            <person name="Chang Y."/>
            <person name="Jeffries C."/>
            <person name="Lu M."/>
            <person name="Brettin T."/>
            <person name="Detter J."/>
            <person name="Goker M."/>
            <person name="Tindall B."/>
            <person name="Beck B."/>
            <person name="McDermott T."/>
            <person name="Woyke T."/>
            <person name="Bristow J."/>
            <person name="Eisen J."/>
            <person name="Markowitz V."/>
            <person name="Hugenholtz P."/>
            <person name="Kyrpides N."/>
            <person name="Klenk H."/>
            <person name="Cheng J."/>
        </authorList>
    </citation>
    <scope>NUCLEOTIDE SEQUENCE [LARGE SCALE GENOMIC DNA]</scope>
    <source>
        <strain evidence="2">ATCC BAA-798 / YNP1</strain>
    </source>
</reference>
<organism evidence="1 2">
    <name type="scientific">Thermobaculum terrenum (strain ATCC BAA-798 / CCMEE 7001 / YNP1)</name>
    <dbReference type="NCBI Taxonomy" id="525904"/>
    <lineage>
        <taxon>Bacteria</taxon>
        <taxon>Bacillati</taxon>
        <taxon>Chloroflexota</taxon>
        <taxon>Chloroflexia</taxon>
        <taxon>Candidatus Thermobaculales</taxon>
        <taxon>Candidatus Thermobaculaceae</taxon>
        <taxon>Thermobaculum</taxon>
    </lineage>
</organism>
<evidence type="ECO:0000313" key="2">
    <source>
        <dbReference type="Proteomes" id="UP000000323"/>
    </source>
</evidence>
<dbReference type="EMBL" id="CP001826">
    <property type="protein sequence ID" value="ACZ43529.1"/>
    <property type="molecule type" value="Genomic_DNA"/>
</dbReference>
<dbReference type="STRING" id="525904.Tter_2641"/>
<dbReference type="Pfam" id="PF01904">
    <property type="entry name" value="DUF72"/>
    <property type="match status" value="1"/>
</dbReference>
<dbReference type="AlphaFoldDB" id="D1CIF8"/>
<dbReference type="InterPro" id="IPR002763">
    <property type="entry name" value="DUF72"/>
</dbReference>
<dbReference type="PANTHER" id="PTHR30348">
    <property type="entry name" value="UNCHARACTERIZED PROTEIN YECE"/>
    <property type="match status" value="1"/>
</dbReference>
<dbReference type="eggNOG" id="COG1801">
    <property type="taxonomic scope" value="Bacteria"/>
</dbReference>
<dbReference type="OrthoDB" id="9780310at2"/>